<name>A0A5B9DER8_9ARCH</name>
<dbReference type="Proteomes" id="UP000321408">
    <property type="component" value="Chromosome"/>
</dbReference>
<proteinExistence type="predicted"/>
<evidence type="ECO:0000313" key="1">
    <source>
        <dbReference type="EMBL" id="QEE17501.1"/>
    </source>
</evidence>
<sequence length="444" mass="51016">MKIANIFIEKLQNHQEELKYIKIAIELIQNQIDILRVGGNFRELCGKYQTLSILYEKINDFPNVINSAETAIEIGKKIKDYSIIANAYNILKLAYEDLQNTKESQNITYKALDFFINEATENEAKQEYILLSQLYQIIKNFHGNLNDQEKFLHFSRKEAGVYVELAKEGLLNQLDLTQIASYYRGAALCYKESSKFSLDSASCFYAAANYYLEAEKFNDAASNFEDAAKMFEGLKKYNKSHDLYILAGKNALKTQNFKTAILNYISAESLTKYIDIDPANIYIELIKYLKKLAEIEQKSENHYVAGSLFIEAAYYSKKLDKIDSQFMKSFLDLAQKNYWIAAKSENEIGKKSMKAYTFGLVCIISKFLRNGDKSNIAFEKLKSMNSKNSTKYLNLSQELIKCLDSEHKFSFSNFSSNTIKLLKHENSTELKKLVEIICGIIIDN</sequence>
<dbReference type="RefSeq" id="WP_147664393.1">
    <property type="nucleotide sequence ID" value="NZ_CP042905.2"/>
</dbReference>
<dbReference type="KEGG" id="psyt:DSAG12_03338"/>
<reference evidence="1 2" key="1">
    <citation type="journal article" date="2020" name="Nature">
        <title>Isolation of an archaeon at the prokaryote-eukaryote interface.</title>
        <authorList>
            <person name="Imachi H."/>
            <person name="Nobu M.K."/>
            <person name="Nakahara N."/>
            <person name="Morono Y."/>
            <person name="Ogawara M."/>
            <person name="Takaki Y."/>
            <person name="Takano Y."/>
            <person name="Uematsu K."/>
            <person name="Ikuta T."/>
            <person name="Ito M."/>
            <person name="Matsui Y."/>
            <person name="Miyazaki M."/>
            <person name="Murata K."/>
            <person name="Saito Y."/>
            <person name="Sakai S."/>
            <person name="Song C."/>
            <person name="Tasumi E."/>
            <person name="Yamanaka Y."/>
            <person name="Yamaguchi T."/>
            <person name="Kamagata Y."/>
            <person name="Tamaki H."/>
            <person name="Takai K."/>
        </authorList>
    </citation>
    <scope>NUCLEOTIDE SEQUENCE [LARGE SCALE GENOMIC DNA]</scope>
    <source>
        <strain evidence="1 2">MK-D1</strain>
    </source>
</reference>
<evidence type="ECO:0000313" key="2">
    <source>
        <dbReference type="Proteomes" id="UP000321408"/>
    </source>
</evidence>
<dbReference type="Gene3D" id="1.25.40.10">
    <property type="entry name" value="Tetratricopeptide repeat domain"/>
    <property type="match status" value="2"/>
</dbReference>
<keyword evidence="2" id="KW-1185">Reference proteome</keyword>
<dbReference type="InterPro" id="IPR011990">
    <property type="entry name" value="TPR-like_helical_dom_sf"/>
</dbReference>
<gene>
    <name evidence="1" type="ORF">DSAG12_03338</name>
</gene>
<organism evidence="1 2">
    <name type="scientific">Promethearchaeum syntrophicum</name>
    <dbReference type="NCBI Taxonomy" id="2594042"/>
    <lineage>
        <taxon>Archaea</taxon>
        <taxon>Promethearchaeati</taxon>
        <taxon>Promethearchaeota</taxon>
        <taxon>Promethearchaeia</taxon>
        <taxon>Promethearchaeales</taxon>
        <taxon>Promethearchaeaceae</taxon>
        <taxon>Promethearchaeum</taxon>
    </lineage>
</organism>
<dbReference type="AlphaFoldDB" id="A0A5B9DER8"/>
<dbReference type="GeneID" id="41331305"/>
<evidence type="ECO:0008006" key="3">
    <source>
        <dbReference type="Google" id="ProtNLM"/>
    </source>
</evidence>
<dbReference type="EMBL" id="CP042905">
    <property type="protein sequence ID" value="QEE17501.1"/>
    <property type="molecule type" value="Genomic_DNA"/>
</dbReference>
<reference evidence="1 2" key="2">
    <citation type="journal article" date="2024" name="Int. J. Syst. Evol. Microbiol.">
        <title>Promethearchaeum syntrophicum gen. nov., sp. nov., an anaerobic, obligately syntrophic archaeon, the first isolate of the lineage 'Asgard' archaea, and proposal of the new archaeal phylum Promethearchaeota phyl. nov. and kingdom Promethearchaeati regn. nov.</title>
        <authorList>
            <person name="Imachi H."/>
            <person name="Nobu M.K."/>
            <person name="Kato S."/>
            <person name="Takaki Y."/>
            <person name="Miyazaki M."/>
            <person name="Miyata M."/>
            <person name="Ogawara M."/>
            <person name="Saito Y."/>
            <person name="Sakai S."/>
            <person name="Tahara Y.O."/>
            <person name="Takano Y."/>
            <person name="Tasumi E."/>
            <person name="Uematsu K."/>
            <person name="Yoshimura T."/>
            <person name="Itoh T."/>
            <person name="Ohkuma M."/>
            <person name="Takai K."/>
        </authorList>
    </citation>
    <scope>NUCLEOTIDE SEQUENCE [LARGE SCALE GENOMIC DNA]</scope>
    <source>
        <strain evidence="1 2">MK-D1</strain>
    </source>
</reference>
<dbReference type="SUPFAM" id="SSF48452">
    <property type="entry name" value="TPR-like"/>
    <property type="match status" value="2"/>
</dbReference>
<protein>
    <recommendedName>
        <fullName evidence="3">Tetratricopeptide repeat protein</fullName>
    </recommendedName>
</protein>
<accession>A0A5B9DER8</accession>